<sequence length="309" mass="34722">MKRSPLSTPSGPSRRRHTPYNWNSNDNANKRGYEPMRNGGYQCLPANDGMQQICGDDFIPLNMSTPMTQYKKNNGKWHSPRGGRNNSSPDSRGSNYRNSYGPPRSNNPSNPNARCNYRNNYYTPSRSSNSLFSPYKQPFKKFYNQKKGDKAAHRRVSISEFVDIPFCLKDPWEDLMKKLNDSEDTDNDQMLQTESSANLELVDNDSTEKSESKGFHLPRDVNLNDSQDSEESKMNSSVDTTFGEDTINVSKTSKADSSVDLEIGDICFNQDSMEENTSSNSDSAPRATAEKDDAGPVVELVADTDEKNI</sequence>
<dbReference type="Proteomes" id="UP000515204">
    <property type="component" value="Unplaced"/>
</dbReference>
<evidence type="ECO:0000313" key="4">
    <source>
        <dbReference type="RefSeq" id="XP_014487431.1"/>
    </source>
</evidence>
<dbReference type="KEGG" id="dqu:106751137"/>
<keyword evidence="2" id="KW-1185">Reference proteome</keyword>
<dbReference type="RefSeq" id="XP_014487431.1">
    <property type="nucleotide sequence ID" value="XM_014631945.1"/>
</dbReference>
<evidence type="ECO:0000313" key="3">
    <source>
        <dbReference type="RefSeq" id="XP_014487430.1"/>
    </source>
</evidence>
<dbReference type="GeneID" id="106751137"/>
<feature type="compositionally biased region" description="Polar residues" evidence="1">
    <location>
        <begin position="84"/>
        <end position="96"/>
    </location>
</feature>
<gene>
    <name evidence="3 4" type="primary">LOC106751137</name>
</gene>
<proteinExistence type="predicted"/>
<feature type="region of interest" description="Disordered" evidence="1">
    <location>
        <begin position="268"/>
        <end position="309"/>
    </location>
</feature>
<reference evidence="3 4" key="1">
    <citation type="submission" date="2025-04" db="UniProtKB">
        <authorList>
            <consortium name="RefSeq"/>
        </authorList>
    </citation>
    <scope>IDENTIFICATION</scope>
</reference>
<evidence type="ECO:0000256" key="1">
    <source>
        <dbReference type="SAM" id="MobiDB-lite"/>
    </source>
</evidence>
<feature type="compositionally biased region" description="Polar residues" evidence="1">
    <location>
        <begin position="1"/>
        <end position="11"/>
    </location>
</feature>
<accession>A0A6P3Y934</accession>
<feature type="region of interest" description="Disordered" evidence="1">
    <location>
        <begin position="1"/>
        <end position="34"/>
    </location>
</feature>
<feature type="compositionally biased region" description="Basic and acidic residues" evidence="1">
    <location>
        <begin position="206"/>
        <end position="219"/>
    </location>
</feature>
<feature type="compositionally biased region" description="Polar residues" evidence="1">
    <location>
        <begin position="269"/>
        <end position="283"/>
    </location>
</feature>
<name>A0A6P3Y934_DINQU</name>
<dbReference type="OrthoDB" id="7689747at2759"/>
<feature type="region of interest" description="Disordered" evidence="1">
    <location>
        <begin position="65"/>
        <end position="120"/>
    </location>
</feature>
<organism evidence="2 3">
    <name type="scientific">Dinoponera quadriceps</name>
    <name type="common">South American ant</name>
    <dbReference type="NCBI Taxonomy" id="609295"/>
    <lineage>
        <taxon>Eukaryota</taxon>
        <taxon>Metazoa</taxon>
        <taxon>Ecdysozoa</taxon>
        <taxon>Arthropoda</taxon>
        <taxon>Hexapoda</taxon>
        <taxon>Insecta</taxon>
        <taxon>Pterygota</taxon>
        <taxon>Neoptera</taxon>
        <taxon>Endopterygota</taxon>
        <taxon>Hymenoptera</taxon>
        <taxon>Apocrita</taxon>
        <taxon>Aculeata</taxon>
        <taxon>Formicoidea</taxon>
        <taxon>Formicidae</taxon>
        <taxon>Ponerinae</taxon>
        <taxon>Ponerini</taxon>
        <taxon>Dinoponera</taxon>
    </lineage>
</organism>
<dbReference type="RefSeq" id="XP_014487430.1">
    <property type="nucleotide sequence ID" value="XM_014631944.1"/>
</dbReference>
<dbReference type="AlphaFoldDB" id="A0A6P3Y934"/>
<protein>
    <submittedName>
        <fullName evidence="3 4">Uncharacterized protein LOC106751137</fullName>
    </submittedName>
</protein>
<evidence type="ECO:0000313" key="2">
    <source>
        <dbReference type="Proteomes" id="UP000515204"/>
    </source>
</evidence>
<feature type="region of interest" description="Disordered" evidence="1">
    <location>
        <begin position="195"/>
        <end position="242"/>
    </location>
</feature>
<feature type="compositionally biased region" description="Low complexity" evidence="1">
    <location>
        <begin position="97"/>
        <end position="116"/>
    </location>
</feature>